<sequence>MTGLRRLERAYNVEDMRRLAKRALPGPIWHYLDGGADDEITMARNTGAFNNWALAQSTLVDVTATDTTTELLGMPAMLPLMLSPTGMSQLFHASGEMSVARAAASAGVPYGLSTMATTSMETVATSGASRYFQLYLFRDRGLTEALLERAEAHGYNAIALTTDTNLAGNRERDLRSGMVMPPRFTLDSLLSFAAHPRWALGALRNPSFQLANIVQHVGNLDASGTSVIDYVNSQFDRSANWRDLEWLRARWRGRLVVKGAMLPADCETAVDCGADAIMVSNHGGRQLDGTGAPIDYLPAIRDRVQNRAQLIVDGGIRRGTHVLKALALGADGCSVGRPYLYGLAAGGQAGVEHVLGLFRSEIERGMALMGRCRATDITASDIHHLTEFAKSPASAAVGHIGPRRNTA</sequence>
<evidence type="ECO:0000313" key="9">
    <source>
        <dbReference type="EMBL" id="ALH82200.1"/>
    </source>
</evidence>
<dbReference type="InterPro" id="IPR000262">
    <property type="entry name" value="FMN-dep_DH"/>
</dbReference>
<dbReference type="RefSeq" id="WP_084758507.1">
    <property type="nucleotide sequence ID" value="NZ_CP012700.1"/>
</dbReference>
<feature type="binding site" evidence="7">
    <location>
        <position position="133"/>
    </location>
    <ligand>
        <name>FMN</name>
        <dbReference type="ChEBI" id="CHEBI:58210"/>
    </ligand>
</feature>
<dbReference type="PANTHER" id="PTHR10578:SF107">
    <property type="entry name" value="2-HYDROXYACID OXIDASE 1"/>
    <property type="match status" value="1"/>
</dbReference>
<evidence type="ECO:0000256" key="1">
    <source>
        <dbReference type="ARBA" id="ARBA00001917"/>
    </source>
</evidence>
<dbReference type="FunFam" id="3.20.20.70:FF:000029">
    <property type="entry name" value="L-lactate dehydrogenase"/>
    <property type="match status" value="1"/>
</dbReference>
<dbReference type="KEGG" id="smag:AN936_18125"/>
<name>A0A0N9UYY1_SPHMC</name>
<feature type="binding site" evidence="7">
    <location>
        <position position="161"/>
    </location>
    <ligand>
        <name>FMN</name>
        <dbReference type="ChEBI" id="CHEBI:58210"/>
    </ligand>
</feature>
<dbReference type="GO" id="GO:0010181">
    <property type="term" value="F:FMN binding"/>
    <property type="evidence" value="ECO:0007669"/>
    <property type="project" value="InterPro"/>
</dbReference>
<dbReference type="PIRSF" id="PIRSF000138">
    <property type="entry name" value="Al-hdrx_acd_dh"/>
    <property type="match status" value="1"/>
</dbReference>
<keyword evidence="4" id="KW-0560">Oxidoreductase</keyword>
<feature type="binding site" evidence="7">
    <location>
        <position position="282"/>
    </location>
    <ligand>
        <name>glyoxylate</name>
        <dbReference type="ChEBI" id="CHEBI:36655"/>
    </ligand>
</feature>
<dbReference type="CDD" id="cd02809">
    <property type="entry name" value="alpha_hydroxyacid_oxid_FMN"/>
    <property type="match status" value="1"/>
</dbReference>
<dbReference type="EMBL" id="CP012700">
    <property type="protein sequence ID" value="ALH82200.1"/>
    <property type="molecule type" value="Genomic_DNA"/>
</dbReference>
<dbReference type="PATRIC" id="fig|33050.5.peg.3761"/>
<proteinExistence type="inferred from homology"/>
<dbReference type="AlphaFoldDB" id="A0A0N9UYY1"/>
<gene>
    <name evidence="9" type="ORF">AN936_18125</name>
</gene>
<feature type="binding site" evidence="7">
    <location>
        <begin position="336"/>
        <end position="337"/>
    </location>
    <ligand>
        <name>FMN</name>
        <dbReference type="ChEBI" id="CHEBI:58210"/>
    </ligand>
</feature>
<evidence type="ECO:0000256" key="3">
    <source>
        <dbReference type="ARBA" id="ARBA00022643"/>
    </source>
</evidence>
<dbReference type="InterPro" id="IPR037396">
    <property type="entry name" value="FMN_HAD"/>
</dbReference>
<dbReference type="SUPFAM" id="SSF51395">
    <property type="entry name" value="FMN-linked oxidoreductases"/>
    <property type="match status" value="1"/>
</dbReference>
<feature type="binding site" evidence="7">
    <location>
        <position position="170"/>
    </location>
    <ligand>
        <name>glyoxylate</name>
        <dbReference type="ChEBI" id="CHEBI:36655"/>
    </ligand>
</feature>
<feature type="binding site" evidence="7">
    <location>
        <begin position="313"/>
        <end position="317"/>
    </location>
    <ligand>
        <name>FMN</name>
        <dbReference type="ChEBI" id="CHEBI:58210"/>
    </ligand>
</feature>
<dbReference type="InterPro" id="IPR013785">
    <property type="entry name" value="Aldolase_TIM"/>
</dbReference>
<evidence type="ECO:0000256" key="6">
    <source>
        <dbReference type="PIRSR" id="PIRSR000138-1"/>
    </source>
</evidence>
<keyword evidence="3 7" id="KW-0288">FMN</keyword>
<dbReference type="Gene3D" id="3.20.20.70">
    <property type="entry name" value="Aldolase class I"/>
    <property type="match status" value="1"/>
</dbReference>
<evidence type="ECO:0000256" key="5">
    <source>
        <dbReference type="ARBA" id="ARBA00024042"/>
    </source>
</evidence>
<dbReference type="OrthoDB" id="9770452at2"/>
<reference evidence="9 10" key="1">
    <citation type="journal article" date="2015" name="Genome Announc.">
        <title>Complete Genome Sequence of Polypropylene Glycol- and Polyethylene Glycol-Degrading Sphingopyxis macrogoltabida Strain EY-1.</title>
        <authorList>
            <person name="Ohtsubo Y."/>
            <person name="Nagata Y."/>
            <person name="Numata M."/>
            <person name="Tsuchikane K."/>
            <person name="Hosoyama A."/>
            <person name="Yamazoe A."/>
            <person name="Tsuda M."/>
            <person name="Fujita N."/>
            <person name="Kawai F."/>
        </authorList>
    </citation>
    <scope>NUCLEOTIDE SEQUENCE [LARGE SCALE GENOMIC DNA]</scope>
    <source>
        <strain evidence="9 10">EY-1</strain>
    </source>
</reference>
<feature type="binding site" evidence="7">
    <location>
        <position position="280"/>
    </location>
    <ligand>
        <name>FMN</name>
        <dbReference type="ChEBI" id="CHEBI:58210"/>
    </ligand>
</feature>
<feature type="binding site" evidence="7">
    <location>
        <position position="258"/>
    </location>
    <ligand>
        <name>FMN</name>
        <dbReference type="ChEBI" id="CHEBI:58210"/>
    </ligand>
</feature>
<feature type="binding site" evidence="7">
    <location>
        <position position="31"/>
    </location>
    <ligand>
        <name>glyoxylate</name>
        <dbReference type="ChEBI" id="CHEBI:36655"/>
    </ligand>
</feature>
<dbReference type="GO" id="GO:0016614">
    <property type="term" value="F:oxidoreductase activity, acting on CH-OH group of donors"/>
    <property type="evidence" value="ECO:0007669"/>
    <property type="project" value="UniProtKB-ARBA"/>
</dbReference>
<evidence type="ECO:0000256" key="2">
    <source>
        <dbReference type="ARBA" id="ARBA00022630"/>
    </source>
</evidence>
<dbReference type="InterPro" id="IPR012133">
    <property type="entry name" value="Alpha-hydoxy_acid_DH_FMN"/>
</dbReference>
<comment type="cofactor">
    <cofactor evidence="1">
        <name>FMN</name>
        <dbReference type="ChEBI" id="CHEBI:58210"/>
    </cofactor>
</comment>
<dbReference type="Proteomes" id="UP000058074">
    <property type="component" value="Chromosome"/>
</dbReference>
<evidence type="ECO:0000256" key="7">
    <source>
        <dbReference type="PIRSR" id="PIRSR000138-2"/>
    </source>
</evidence>
<evidence type="ECO:0000313" key="10">
    <source>
        <dbReference type="Proteomes" id="UP000058074"/>
    </source>
</evidence>
<feature type="binding site" evidence="7">
    <location>
        <position position="285"/>
    </location>
    <ligand>
        <name>glyoxylate</name>
        <dbReference type="ChEBI" id="CHEBI:36655"/>
    </ligand>
</feature>
<organism evidence="9 10">
    <name type="scientific">Sphingopyxis macrogoltabida</name>
    <name type="common">Sphingomonas macrogoltabidus</name>
    <dbReference type="NCBI Taxonomy" id="33050"/>
    <lineage>
        <taxon>Bacteria</taxon>
        <taxon>Pseudomonadati</taxon>
        <taxon>Pseudomonadota</taxon>
        <taxon>Alphaproteobacteria</taxon>
        <taxon>Sphingomonadales</taxon>
        <taxon>Sphingomonadaceae</taxon>
        <taxon>Sphingopyxis</taxon>
    </lineage>
</organism>
<dbReference type="PANTHER" id="PTHR10578">
    <property type="entry name" value="S -2-HYDROXY-ACID OXIDASE-RELATED"/>
    <property type="match status" value="1"/>
</dbReference>
<accession>A0A0N9UYY1</accession>
<evidence type="ECO:0000256" key="4">
    <source>
        <dbReference type="ARBA" id="ARBA00023002"/>
    </source>
</evidence>
<dbReference type="Pfam" id="PF01070">
    <property type="entry name" value="FMN_dh"/>
    <property type="match status" value="1"/>
</dbReference>
<feature type="binding site" evidence="7">
    <location>
        <begin position="84"/>
        <end position="86"/>
    </location>
    <ligand>
        <name>FMN</name>
        <dbReference type="ChEBI" id="CHEBI:58210"/>
    </ligand>
</feature>
<dbReference type="PROSITE" id="PS51349">
    <property type="entry name" value="FMN_HYDROXY_ACID_DH_2"/>
    <property type="match status" value="1"/>
</dbReference>
<feature type="binding site" evidence="7">
    <location>
        <position position="135"/>
    </location>
    <ligand>
        <name>glyoxylate</name>
        <dbReference type="ChEBI" id="CHEBI:36655"/>
    </ligand>
</feature>
<dbReference type="PROSITE" id="PS00557">
    <property type="entry name" value="FMN_HYDROXY_ACID_DH_1"/>
    <property type="match status" value="1"/>
</dbReference>
<comment type="similarity">
    <text evidence="5">Belongs to the FMN-dependent alpha-hydroxy acid dehydrogenase family.</text>
</comment>
<evidence type="ECO:0000259" key="8">
    <source>
        <dbReference type="PROSITE" id="PS51349"/>
    </source>
</evidence>
<keyword evidence="2 7" id="KW-0285">Flavoprotein</keyword>
<dbReference type="InterPro" id="IPR008259">
    <property type="entry name" value="FMN_hydac_DH_AS"/>
</dbReference>
<protein>
    <recommendedName>
        <fullName evidence="8">FMN hydroxy acid dehydrogenase domain-containing protein</fullName>
    </recommendedName>
</protein>
<feature type="binding site" evidence="7">
    <location>
        <position position="113"/>
    </location>
    <ligand>
        <name>FMN</name>
        <dbReference type="ChEBI" id="CHEBI:58210"/>
    </ligand>
</feature>
<feature type="active site" description="Proton acceptor" evidence="6">
    <location>
        <position position="282"/>
    </location>
</feature>
<feature type="domain" description="FMN hydroxy acid dehydrogenase" evidence="8">
    <location>
        <begin position="5"/>
        <end position="387"/>
    </location>
</feature>